<dbReference type="InterPro" id="IPR027640">
    <property type="entry name" value="Kinesin-like_fam"/>
</dbReference>
<dbReference type="GO" id="GO:0007018">
    <property type="term" value="P:microtubule-based movement"/>
    <property type="evidence" value="ECO:0007669"/>
    <property type="project" value="InterPro"/>
</dbReference>
<evidence type="ECO:0000256" key="1">
    <source>
        <dbReference type="ARBA" id="ARBA00023175"/>
    </source>
</evidence>
<dbReference type="AlphaFoldDB" id="A0A7J7N668"/>
<dbReference type="InterPro" id="IPR027417">
    <property type="entry name" value="P-loop_NTPase"/>
</dbReference>
<evidence type="ECO:0000256" key="3">
    <source>
        <dbReference type="SAM" id="MobiDB-lite"/>
    </source>
</evidence>
<dbReference type="PANTHER" id="PTHR47972:SF4">
    <property type="entry name" value="KINESIN-LIKE PROTEIN KIN-14L"/>
    <property type="match status" value="1"/>
</dbReference>
<comment type="similarity">
    <text evidence="2">Belongs to the TRAFAC class myosin-kinesin ATPase superfamily. Kinesin family.</text>
</comment>
<accession>A0A7J7N668</accession>
<feature type="region of interest" description="Disordered" evidence="3">
    <location>
        <begin position="15"/>
        <end position="39"/>
    </location>
</feature>
<dbReference type="Pfam" id="PF00225">
    <property type="entry name" value="Kinesin"/>
    <property type="match status" value="1"/>
</dbReference>
<dbReference type="EMBL" id="JACGCM010001019">
    <property type="protein sequence ID" value="KAF6162524.1"/>
    <property type="molecule type" value="Genomic_DNA"/>
</dbReference>
<keyword evidence="6" id="KW-1185">Reference proteome</keyword>
<dbReference type="GO" id="GO:0005524">
    <property type="term" value="F:ATP binding"/>
    <property type="evidence" value="ECO:0007669"/>
    <property type="project" value="InterPro"/>
</dbReference>
<comment type="caution">
    <text evidence="5">The sequence shown here is derived from an EMBL/GenBank/DDBJ whole genome shotgun (WGS) entry which is preliminary data.</text>
</comment>
<dbReference type="Gene3D" id="3.40.850.10">
    <property type="entry name" value="Kinesin motor domain"/>
    <property type="match status" value="1"/>
</dbReference>
<dbReference type="SUPFAM" id="SSF52540">
    <property type="entry name" value="P-loop containing nucleoside triphosphate hydrolases"/>
    <property type="match status" value="1"/>
</dbReference>
<gene>
    <name evidence="5" type="ORF">GIB67_003070</name>
</gene>
<dbReference type="Proteomes" id="UP000541444">
    <property type="component" value="Unassembled WGS sequence"/>
</dbReference>
<evidence type="ECO:0000313" key="5">
    <source>
        <dbReference type="EMBL" id="KAF6162524.1"/>
    </source>
</evidence>
<dbReference type="InterPro" id="IPR001752">
    <property type="entry name" value="Kinesin_motor_dom"/>
</dbReference>
<dbReference type="PROSITE" id="PS50067">
    <property type="entry name" value="KINESIN_MOTOR_2"/>
    <property type="match status" value="1"/>
</dbReference>
<dbReference type="GO" id="GO:0008017">
    <property type="term" value="F:microtubule binding"/>
    <property type="evidence" value="ECO:0007669"/>
    <property type="project" value="InterPro"/>
</dbReference>
<name>A0A7J7N668_9MAGN</name>
<dbReference type="GO" id="GO:0003777">
    <property type="term" value="F:microtubule motor activity"/>
    <property type="evidence" value="ECO:0007669"/>
    <property type="project" value="InterPro"/>
</dbReference>
<proteinExistence type="inferred from homology"/>
<keyword evidence="1" id="KW-0505">Motor protein</keyword>
<dbReference type="GO" id="GO:0015630">
    <property type="term" value="C:microtubule cytoskeleton"/>
    <property type="evidence" value="ECO:0007669"/>
    <property type="project" value="TreeGrafter"/>
</dbReference>
<reference evidence="5 6" key="1">
    <citation type="journal article" date="2020" name="IScience">
        <title>Genome Sequencing of the Endangered Kingdonia uniflora (Circaeasteraceae, Ranunculales) Reveals Potential Mechanisms of Evolutionary Specialization.</title>
        <authorList>
            <person name="Sun Y."/>
            <person name="Deng T."/>
            <person name="Zhang A."/>
            <person name="Moore M.J."/>
            <person name="Landis J.B."/>
            <person name="Lin N."/>
            <person name="Zhang H."/>
            <person name="Zhang X."/>
            <person name="Huang J."/>
            <person name="Zhang X."/>
            <person name="Sun H."/>
            <person name="Wang H."/>
        </authorList>
    </citation>
    <scope>NUCLEOTIDE SEQUENCE [LARGE SCALE GENOMIC DNA]</scope>
    <source>
        <strain evidence="5">TB1705</strain>
        <tissue evidence="5">Leaf</tissue>
    </source>
</reference>
<dbReference type="PANTHER" id="PTHR47972">
    <property type="entry name" value="KINESIN-LIKE PROTEIN KLP-3"/>
    <property type="match status" value="1"/>
</dbReference>
<evidence type="ECO:0000259" key="4">
    <source>
        <dbReference type="PROSITE" id="PS50067"/>
    </source>
</evidence>
<evidence type="ECO:0000256" key="2">
    <source>
        <dbReference type="PROSITE-ProRule" id="PRU00283"/>
    </source>
</evidence>
<evidence type="ECO:0000313" key="6">
    <source>
        <dbReference type="Proteomes" id="UP000541444"/>
    </source>
</evidence>
<organism evidence="5 6">
    <name type="scientific">Kingdonia uniflora</name>
    <dbReference type="NCBI Taxonomy" id="39325"/>
    <lineage>
        <taxon>Eukaryota</taxon>
        <taxon>Viridiplantae</taxon>
        <taxon>Streptophyta</taxon>
        <taxon>Embryophyta</taxon>
        <taxon>Tracheophyta</taxon>
        <taxon>Spermatophyta</taxon>
        <taxon>Magnoliopsida</taxon>
        <taxon>Ranunculales</taxon>
        <taxon>Circaeasteraceae</taxon>
        <taxon>Kingdonia</taxon>
    </lineage>
</organism>
<comment type="caution">
    <text evidence="2">Lacks conserved residue(s) required for the propagation of feature annotation.</text>
</comment>
<dbReference type="InterPro" id="IPR036961">
    <property type="entry name" value="Kinesin_motor_dom_sf"/>
</dbReference>
<feature type="domain" description="Kinesin motor" evidence="4">
    <location>
        <begin position="1"/>
        <end position="208"/>
    </location>
</feature>
<sequence length="208" mass="23110">MEAMEHWDESMCVKPSRSLVGQRSTNRIKSRVSPASPVKPGRHFDMSVVTENGKLDDAVVGALVETMLDQKENIDHELCASFRNRNTDSLKLLSKILPGSLQKPLNQRCEIMLEKRQLHTLVYSGSTRKGPYGNGGLSHPDATMHHVKSTNDVLNPMKLCEMNRFVSSTALNNRCSRSHSILTISVQGKDSSGSIQCSLPESSRSCWE</sequence>
<protein>
    <recommendedName>
        <fullName evidence="4">Kinesin motor domain-containing protein</fullName>
    </recommendedName>
</protein>